<dbReference type="AlphaFoldDB" id="A0A6A5K7N0"/>
<gene>
    <name evidence="1" type="ORF">BDW02DRAFT_608699</name>
</gene>
<accession>A0A6A5K7N0</accession>
<dbReference type="OrthoDB" id="2906425at2759"/>
<proteinExistence type="predicted"/>
<dbReference type="EMBL" id="ML975394">
    <property type="protein sequence ID" value="KAF1830484.1"/>
    <property type="molecule type" value="Genomic_DNA"/>
</dbReference>
<dbReference type="SUPFAM" id="SSF56112">
    <property type="entry name" value="Protein kinase-like (PK-like)"/>
    <property type="match status" value="1"/>
</dbReference>
<dbReference type="InterPro" id="IPR011009">
    <property type="entry name" value="Kinase-like_dom_sf"/>
</dbReference>
<evidence type="ECO:0008006" key="3">
    <source>
        <dbReference type="Google" id="ProtNLM"/>
    </source>
</evidence>
<reference evidence="1" key="1">
    <citation type="submission" date="2020-01" db="EMBL/GenBank/DDBJ databases">
        <authorList>
            <consortium name="DOE Joint Genome Institute"/>
            <person name="Haridas S."/>
            <person name="Albert R."/>
            <person name="Binder M."/>
            <person name="Bloem J."/>
            <person name="Labutti K."/>
            <person name="Salamov A."/>
            <person name="Andreopoulos B."/>
            <person name="Baker S.E."/>
            <person name="Barry K."/>
            <person name="Bills G."/>
            <person name="Bluhm B.H."/>
            <person name="Cannon C."/>
            <person name="Castanera R."/>
            <person name="Culley D.E."/>
            <person name="Daum C."/>
            <person name="Ezra D."/>
            <person name="Gonzalez J.B."/>
            <person name="Henrissat B."/>
            <person name="Kuo A."/>
            <person name="Liang C."/>
            <person name="Lipzen A."/>
            <person name="Lutzoni F."/>
            <person name="Magnuson J."/>
            <person name="Mondo S."/>
            <person name="Nolan M."/>
            <person name="Ohm R."/>
            <person name="Pangilinan J."/>
            <person name="Park H.-J."/>
            <person name="Ramirez L."/>
            <person name="Alfaro M."/>
            <person name="Sun H."/>
            <person name="Tritt A."/>
            <person name="Yoshinaga Y."/>
            <person name="Zwiers L.-H."/>
            <person name="Turgeon B.G."/>
            <person name="Goodwin S.B."/>
            <person name="Spatafora J.W."/>
            <person name="Crous P.W."/>
            <person name="Grigoriev I.V."/>
        </authorList>
    </citation>
    <scope>NUCLEOTIDE SEQUENCE</scope>
    <source>
        <strain evidence="1">P77</strain>
    </source>
</reference>
<name>A0A6A5K7N0_9PLEO</name>
<dbReference type="Proteomes" id="UP000800040">
    <property type="component" value="Unassembled WGS sequence"/>
</dbReference>
<organism evidence="1 2">
    <name type="scientific">Decorospora gaudefroyi</name>
    <dbReference type="NCBI Taxonomy" id="184978"/>
    <lineage>
        <taxon>Eukaryota</taxon>
        <taxon>Fungi</taxon>
        <taxon>Dikarya</taxon>
        <taxon>Ascomycota</taxon>
        <taxon>Pezizomycotina</taxon>
        <taxon>Dothideomycetes</taxon>
        <taxon>Pleosporomycetidae</taxon>
        <taxon>Pleosporales</taxon>
        <taxon>Pleosporineae</taxon>
        <taxon>Pleosporaceae</taxon>
        <taxon>Decorospora</taxon>
    </lineage>
</organism>
<keyword evidence="2" id="KW-1185">Reference proteome</keyword>
<evidence type="ECO:0000313" key="2">
    <source>
        <dbReference type="Proteomes" id="UP000800040"/>
    </source>
</evidence>
<evidence type="ECO:0000313" key="1">
    <source>
        <dbReference type="EMBL" id="KAF1830484.1"/>
    </source>
</evidence>
<protein>
    <recommendedName>
        <fullName evidence="3">Protein kinase domain-containing protein</fullName>
    </recommendedName>
</protein>
<sequence>MTQLRCLPQAKYVGTDRLLILYWSGLLLEVPDFHATLTETFVSKSKGLVGSYMRGMMNTLTHGIVFTHGDLRPDDIIVRNGRVVAIIDGGVVS</sequence>